<keyword evidence="2" id="KW-1133">Transmembrane helix</keyword>
<accession>A0A9P1IH80</accession>
<name>A0A9P1IH80_9PELO</name>
<evidence type="ECO:0000256" key="3">
    <source>
        <dbReference type="SAM" id="SignalP"/>
    </source>
</evidence>
<keyword evidence="2" id="KW-0472">Membrane</keyword>
<evidence type="ECO:0000313" key="5">
    <source>
        <dbReference type="Proteomes" id="UP001152747"/>
    </source>
</evidence>
<proteinExistence type="predicted"/>
<keyword evidence="3" id="KW-0732">Signal</keyword>
<dbReference type="AlphaFoldDB" id="A0A9P1IH80"/>
<gene>
    <name evidence="4" type="ORF">CAMP_LOCUS7130</name>
</gene>
<feature type="transmembrane region" description="Helical" evidence="2">
    <location>
        <begin position="233"/>
        <end position="257"/>
    </location>
</feature>
<organism evidence="4 5">
    <name type="scientific">Caenorhabditis angaria</name>
    <dbReference type="NCBI Taxonomy" id="860376"/>
    <lineage>
        <taxon>Eukaryota</taxon>
        <taxon>Metazoa</taxon>
        <taxon>Ecdysozoa</taxon>
        <taxon>Nematoda</taxon>
        <taxon>Chromadorea</taxon>
        <taxon>Rhabditida</taxon>
        <taxon>Rhabditina</taxon>
        <taxon>Rhabditomorpha</taxon>
        <taxon>Rhabditoidea</taxon>
        <taxon>Rhabditidae</taxon>
        <taxon>Peloderinae</taxon>
        <taxon>Caenorhabditis</taxon>
    </lineage>
</organism>
<reference evidence="4" key="1">
    <citation type="submission" date="2022-11" db="EMBL/GenBank/DDBJ databases">
        <authorList>
            <person name="Kikuchi T."/>
        </authorList>
    </citation>
    <scope>NUCLEOTIDE SEQUENCE</scope>
    <source>
        <strain evidence="4">PS1010</strain>
    </source>
</reference>
<comment type="caution">
    <text evidence="4">The sequence shown here is derived from an EMBL/GenBank/DDBJ whole genome shotgun (WGS) entry which is preliminary data.</text>
</comment>
<feature type="compositionally biased region" description="Basic and acidic residues" evidence="1">
    <location>
        <begin position="267"/>
        <end position="284"/>
    </location>
</feature>
<evidence type="ECO:0000313" key="4">
    <source>
        <dbReference type="EMBL" id="CAI5444493.1"/>
    </source>
</evidence>
<keyword evidence="2" id="KW-0812">Transmembrane</keyword>
<evidence type="ECO:0008006" key="6">
    <source>
        <dbReference type="Google" id="ProtNLM"/>
    </source>
</evidence>
<feature type="chain" id="PRO_5040281757" description="Glucuronosyltransferase" evidence="3">
    <location>
        <begin position="21"/>
        <end position="306"/>
    </location>
</feature>
<evidence type="ECO:0000256" key="2">
    <source>
        <dbReference type="SAM" id="Phobius"/>
    </source>
</evidence>
<dbReference type="Proteomes" id="UP001152747">
    <property type="component" value="Unassembled WGS sequence"/>
</dbReference>
<feature type="signal peptide" evidence="3">
    <location>
        <begin position="1"/>
        <end position="20"/>
    </location>
</feature>
<feature type="region of interest" description="Disordered" evidence="1">
    <location>
        <begin position="266"/>
        <end position="306"/>
    </location>
</feature>
<keyword evidence="5" id="KW-1185">Reference proteome</keyword>
<evidence type="ECO:0000256" key="1">
    <source>
        <dbReference type="SAM" id="MobiDB-lite"/>
    </source>
</evidence>
<sequence>MKLEFYILIILALNVLSILGDHQRPKCPEPTKNTKLSTSEKPIIVFVVGFGNIGNDKENIAYLLNQLACWIPNNENVRSGAFHTFNKDMNTYDHTQVKKTWNFIKDFFEEPNSIASCANFTTGLQFLKTYNWGQVDKIKLIVHDDLMTGTTNCDHKKLFDDAQMGAKFELYQVKFTNGNDPNTMYYPNVATIKTGKLDAPADLKTATKNFMQRILGADTNSKAKSSKQSDDDYTLLIVIVVIVVIVGLMIGVLLIIFRKKICKKLAKKNDKKEEKSENTDEKTDPLASKQPSSVPKKEDYPSELLI</sequence>
<protein>
    <recommendedName>
        <fullName evidence="6">Glucuronosyltransferase</fullName>
    </recommendedName>
</protein>
<dbReference type="EMBL" id="CANHGI010000003">
    <property type="protein sequence ID" value="CAI5444493.1"/>
    <property type="molecule type" value="Genomic_DNA"/>
</dbReference>